<dbReference type="SUPFAM" id="SSF56349">
    <property type="entry name" value="DNA breaking-rejoining enzymes"/>
    <property type="match status" value="1"/>
</dbReference>
<feature type="coiled-coil region" evidence="4">
    <location>
        <begin position="283"/>
        <end position="336"/>
    </location>
</feature>
<keyword evidence="2" id="KW-0233">DNA recombination</keyword>
<dbReference type="InterPro" id="IPR010998">
    <property type="entry name" value="Integrase_recombinase_N"/>
</dbReference>
<dbReference type="PROSITE" id="PS51900">
    <property type="entry name" value="CB"/>
    <property type="match status" value="1"/>
</dbReference>
<dbReference type="RefSeq" id="WP_213349880.1">
    <property type="nucleotide sequence ID" value="NZ_JAEDAM010000097.1"/>
</dbReference>
<keyword evidence="1 3" id="KW-0238">DNA-binding</keyword>
<sequence length="396" mass="47493">MVDSDIKIFSDNIGSINPKHPAFNLLEMEIWELIEKFLRTKKSIRTQQSYFTDLKFFFEKYEIYDCKKLLNYYSNYELSDMINDYINSSKKVDPQDPNRIYNPRTVNRKAYSLSSFFKFLQKRYKLNYNPVMFDALNTPKYSSTNSINNEELKNILNFLKQKYENENNKIKNLRNYLIFCFFSFSLRRNEVSKLRWQDINKSEKYIQVLQKGNTTKLIPIPSNVYELLLEFQTLKASLGYIGDYIFTPFNNNKTKTINKPISPDYLYNLVIKLWNEFETNTQIQNIYQKINKLQNKKKYLNKKLKLNKNIEIEEKINNINYEINNLKNMKKEILKNNKQISCHSFRKTFVEQAILRGDDFVQIQNATGHTNPNMINYYQTINKTKHNSINNLDNFY</sequence>
<protein>
    <submittedName>
        <fullName evidence="6">Integrase</fullName>
    </submittedName>
</protein>
<dbReference type="Proteomes" id="UP000680365">
    <property type="component" value="Unassembled WGS sequence"/>
</dbReference>
<comment type="caution">
    <text evidence="6">The sequence shown here is derived from an EMBL/GenBank/DDBJ whole genome shotgun (WGS) entry which is preliminary data.</text>
</comment>
<evidence type="ECO:0000256" key="1">
    <source>
        <dbReference type="ARBA" id="ARBA00023125"/>
    </source>
</evidence>
<dbReference type="InterPro" id="IPR011010">
    <property type="entry name" value="DNA_brk_join_enz"/>
</dbReference>
<evidence type="ECO:0000256" key="3">
    <source>
        <dbReference type="PROSITE-ProRule" id="PRU01248"/>
    </source>
</evidence>
<evidence type="ECO:0000259" key="5">
    <source>
        <dbReference type="PROSITE" id="PS51900"/>
    </source>
</evidence>
<reference evidence="6 7" key="1">
    <citation type="journal article" date="2021" name="Nat. Commun.">
        <title>Reductive evolution and unique predatory mode in the CPR bacterium Vampirococcus lugosii.</title>
        <authorList>
            <person name="Moreira D."/>
            <person name="Zivanovic Y."/>
            <person name="Lopez-Archilla A.I."/>
            <person name="Iniesto M."/>
            <person name="Lopez-Garcia P."/>
        </authorList>
    </citation>
    <scope>NUCLEOTIDE SEQUENCE [LARGE SCALE GENOMIC DNA]</scope>
    <source>
        <strain evidence="6">Chiprana</strain>
    </source>
</reference>
<feature type="domain" description="Core-binding (CB)" evidence="5">
    <location>
        <begin position="28"/>
        <end position="121"/>
    </location>
</feature>
<dbReference type="CDD" id="cd00397">
    <property type="entry name" value="DNA_BRE_C"/>
    <property type="match status" value="1"/>
</dbReference>
<dbReference type="Gene3D" id="1.10.150.130">
    <property type="match status" value="1"/>
</dbReference>
<dbReference type="InterPro" id="IPR044068">
    <property type="entry name" value="CB"/>
</dbReference>
<evidence type="ECO:0000256" key="2">
    <source>
        <dbReference type="ARBA" id="ARBA00023172"/>
    </source>
</evidence>
<dbReference type="PANTHER" id="PTHR30349">
    <property type="entry name" value="PHAGE INTEGRASE-RELATED"/>
    <property type="match status" value="1"/>
</dbReference>
<evidence type="ECO:0000313" key="6">
    <source>
        <dbReference type="EMBL" id="MBS8122452.1"/>
    </source>
</evidence>
<keyword evidence="7" id="KW-1185">Reference proteome</keyword>
<evidence type="ECO:0000313" key="7">
    <source>
        <dbReference type="Proteomes" id="UP000680365"/>
    </source>
</evidence>
<dbReference type="InterPro" id="IPR050090">
    <property type="entry name" value="Tyrosine_recombinase_XerCD"/>
</dbReference>
<feature type="coiled-coil region" evidence="4">
    <location>
        <begin position="149"/>
        <end position="176"/>
    </location>
</feature>
<dbReference type="Gene3D" id="1.10.443.10">
    <property type="entry name" value="Intergrase catalytic core"/>
    <property type="match status" value="1"/>
</dbReference>
<name>A0ABS5QMQ7_9BACT</name>
<dbReference type="InterPro" id="IPR013762">
    <property type="entry name" value="Integrase-like_cat_sf"/>
</dbReference>
<evidence type="ECO:0000256" key="4">
    <source>
        <dbReference type="SAM" id="Coils"/>
    </source>
</evidence>
<gene>
    <name evidence="6" type="ORF">VAMP_6856n291</name>
</gene>
<accession>A0ABS5QMQ7</accession>
<keyword evidence="4" id="KW-0175">Coiled coil</keyword>
<dbReference type="EMBL" id="JAEDAM010000097">
    <property type="protein sequence ID" value="MBS8122452.1"/>
    <property type="molecule type" value="Genomic_DNA"/>
</dbReference>
<proteinExistence type="predicted"/>
<organism evidence="6 7">
    <name type="scientific">Candidatus Vampirococcus lugosii</name>
    <dbReference type="NCBI Taxonomy" id="2789015"/>
    <lineage>
        <taxon>Bacteria</taxon>
        <taxon>Candidatus Absconditibacteriota</taxon>
        <taxon>Vampirococcus</taxon>
    </lineage>
</organism>